<dbReference type="RefSeq" id="WP_179463413.1">
    <property type="nucleotide sequence ID" value="NZ_JACBZX010000001.1"/>
</dbReference>
<evidence type="ECO:0008006" key="3">
    <source>
        <dbReference type="Google" id="ProtNLM"/>
    </source>
</evidence>
<dbReference type="AlphaFoldDB" id="A0A852XI12"/>
<proteinExistence type="predicted"/>
<comment type="caution">
    <text evidence="1">The sequence shown here is derived from an EMBL/GenBank/DDBJ whole genome shotgun (WGS) entry which is preliminary data.</text>
</comment>
<evidence type="ECO:0000313" key="2">
    <source>
        <dbReference type="Proteomes" id="UP000592181"/>
    </source>
</evidence>
<dbReference type="EMBL" id="JACBZX010000001">
    <property type="protein sequence ID" value="NYG38175.1"/>
    <property type="molecule type" value="Genomic_DNA"/>
</dbReference>
<keyword evidence="2" id="KW-1185">Reference proteome</keyword>
<reference evidence="1 2" key="1">
    <citation type="submission" date="2020-07" db="EMBL/GenBank/DDBJ databases">
        <title>Sequencing the genomes of 1000 actinobacteria strains.</title>
        <authorList>
            <person name="Klenk H.-P."/>
        </authorList>
    </citation>
    <scope>NUCLEOTIDE SEQUENCE [LARGE SCALE GENOMIC DNA]</scope>
    <source>
        <strain evidence="1 2">DSM 24723</strain>
    </source>
</reference>
<protein>
    <recommendedName>
        <fullName evidence="3">Acetone carboxylase</fullName>
    </recommendedName>
</protein>
<organism evidence="1 2">
    <name type="scientific">Janibacter alkaliphilus</name>
    <dbReference type="NCBI Taxonomy" id="1069963"/>
    <lineage>
        <taxon>Bacteria</taxon>
        <taxon>Bacillati</taxon>
        <taxon>Actinomycetota</taxon>
        <taxon>Actinomycetes</taxon>
        <taxon>Micrococcales</taxon>
        <taxon>Intrasporangiaceae</taxon>
        <taxon>Janibacter</taxon>
    </lineage>
</organism>
<sequence length="75" mass="8216">MSAAPDGGHLICSRRGCGAAATRAVLWRNPRIHAQDRTKVWLACDEHEEVLREHLALRAFPVRTCAVEDIPEGAG</sequence>
<evidence type="ECO:0000313" key="1">
    <source>
        <dbReference type="EMBL" id="NYG38175.1"/>
    </source>
</evidence>
<accession>A0A852XI12</accession>
<name>A0A852XI12_9MICO</name>
<gene>
    <name evidence="1" type="ORF">BJY28_002644</name>
</gene>
<dbReference type="Proteomes" id="UP000592181">
    <property type="component" value="Unassembled WGS sequence"/>
</dbReference>